<evidence type="ECO:0000313" key="2">
    <source>
        <dbReference type="Proteomes" id="UP000754750"/>
    </source>
</evidence>
<comment type="caution">
    <text evidence="1">The sequence shown here is derived from an EMBL/GenBank/DDBJ whole genome shotgun (WGS) entry which is preliminary data.</text>
</comment>
<protein>
    <recommendedName>
        <fullName evidence="3">DUF2313 domain-containing protein</fullName>
    </recommendedName>
</protein>
<evidence type="ECO:0008006" key="3">
    <source>
        <dbReference type="Google" id="ProtNLM"/>
    </source>
</evidence>
<name>A0A928KWQ7_9FIRM</name>
<gene>
    <name evidence="1" type="ORF">E7512_07660</name>
</gene>
<proteinExistence type="predicted"/>
<organism evidence="1 2">
    <name type="scientific">Faecalispora sporosphaeroides</name>
    <dbReference type="NCBI Taxonomy" id="1549"/>
    <lineage>
        <taxon>Bacteria</taxon>
        <taxon>Bacillati</taxon>
        <taxon>Bacillota</taxon>
        <taxon>Clostridia</taxon>
        <taxon>Eubacteriales</taxon>
        <taxon>Oscillospiraceae</taxon>
        <taxon>Faecalispora</taxon>
    </lineage>
</organism>
<dbReference type="AlphaFoldDB" id="A0A928KWQ7"/>
<dbReference type="EMBL" id="SVNY01000003">
    <property type="protein sequence ID" value="MBE6833440.1"/>
    <property type="molecule type" value="Genomic_DNA"/>
</dbReference>
<accession>A0A928KWQ7</accession>
<dbReference type="RefSeq" id="WP_326840357.1">
    <property type="nucleotide sequence ID" value="NZ_SVNY01000003.1"/>
</dbReference>
<reference evidence="1" key="1">
    <citation type="submission" date="2019-04" db="EMBL/GenBank/DDBJ databases">
        <title>Evolution of Biomass-Degrading Anaerobic Consortia Revealed by Metagenomics.</title>
        <authorList>
            <person name="Peng X."/>
        </authorList>
    </citation>
    <scope>NUCLEOTIDE SEQUENCE</scope>
    <source>
        <strain evidence="1">SIG551</strain>
    </source>
</reference>
<evidence type="ECO:0000313" key="1">
    <source>
        <dbReference type="EMBL" id="MBE6833440.1"/>
    </source>
</evidence>
<dbReference type="Proteomes" id="UP000754750">
    <property type="component" value="Unassembled WGS sequence"/>
</dbReference>
<sequence>MRAMDSMREKLLPLRLYRMDGESRVEAELSAAAEGLDLVYEALEGLTREAFVETAEGWGLSMRELTFGSERAELPLELRREMLLYRGAVTVNDNTKGSVERALLSIGLRTELWEAPREQKLYVICYEVLDQKVTRYRLKQAALRFLPAHLEIIFDFGKVTWAYLRETEKTFQQIEEPGYTWEQIRELE</sequence>